<dbReference type="VEuPathDB" id="FungiDB:MELLADRAFT_73589"/>
<dbReference type="VEuPathDB" id="FungiDB:MELLADRAFT_73015"/>
<organism evidence="3">
    <name type="scientific">Melampsora larici-populina (strain 98AG31 / pathotype 3-4-7)</name>
    <name type="common">Poplar leaf rust fungus</name>
    <dbReference type="NCBI Taxonomy" id="747676"/>
    <lineage>
        <taxon>Eukaryota</taxon>
        <taxon>Fungi</taxon>
        <taxon>Dikarya</taxon>
        <taxon>Basidiomycota</taxon>
        <taxon>Pucciniomycotina</taxon>
        <taxon>Pucciniomycetes</taxon>
        <taxon>Pucciniales</taxon>
        <taxon>Melampsoraceae</taxon>
        <taxon>Melampsora</taxon>
    </lineage>
</organism>
<dbReference type="GeneID" id="18932428"/>
<proteinExistence type="predicted"/>
<name>F4S211_MELLP</name>
<dbReference type="Proteomes" id="UP000001072">
    <property type="component" value="Unassembled WGS sequence"/>
</dbReference>
<dbReference type="RefSeq" id="XP_007415444.1">
    <property type="nucleotide sequence ID" value="XM_007415382.1"/>
</dbReference>
<dbReference type="HOGENOM" id="CLU_3106902_0_0_1"/>
<dbReference type="AlphaFoldDB" id="F4S211"/>
<sequence>MESGVDTSLILGSLIENWLVLAAQDDSMDGMTQLYLIEWYMSSKADIRVDG</sequence>
<dbReference type="KEGG" id="mlr:MELLADRAFT_73589"/>
<gene>
    <name evidence="2" type="ORF">MELLADRAFT_73015</name>
    <name evidence="1" type="ORF">MELLADRAFT_73589</name>
</gene>
<dbReference type="EMBL" id="GL883139">
    <property type="protein sequence ID" value="EGG01343.1"/>
    <property type="molecule type" value="Genomic_DNA"/>
</dbReference>
<evidence type="ECO:0000313" key="1">
    <source>
        <dbReference type="EMBL" id="EGF98463.1"/>
    </source>
</evidence>
<reference evidence="3" key="1">
    <citation type="journal article" date="2011" name="Proc. Natl. Acad. Sci. U.S.A.">
        <title>Obligate biotrophy features unraveled by the genomic analysis of rust fungi.</title>
        <authorList>
            <person name="Duplessis S."/>
            <person name="Cuomo C.A."/>
            <person name="Lin Y.-C."/>
            <person name="Aerts A."/>
            <person name="Tisserant E."/>
            <person name="Veneault-Fourrey C."/>
            <person name="Joly D.L."/>
            <person name="Hacquard S."/>
            <person name="Amselem J."/>
            <person name="Cantarel B.L."/>
            <person name="Chiu R."/>
            <person name="Coutinho P.M."/>
            <person name="Feau N."/>
            <person name="Field M."/>
            <person name="Frey P."/>
            <person name="Gelhaye E."/>
            <person name="Goldberg J."/>
            <person name="Grabherr M.G."/>
            <person name="Kodira C.D."/>
            <person name="Kohler A."/>
            <person name="Kuees U."/>
            <person name="Lindquist E.A."/>
            <person name="Lucas S.M."/>
            <person name="Mago R."/>
            <person name="Mauceli E."/>
            <person name="Morin E."/>
            <person name="Murat C."/>
            <person name="Pangilinan J.L."/>
            <person name="Park R."/>
            <person name="Pearson M."/>
            <person name="Quesneville H."/>
            <person name="Rouhier N."/>
            <person name="Sakthikumar S."/>
            <person name="Salamov A.A."/>
            <person name="Schmutz J."/>
            <person name="Selles B."/>
            <person name="Shapiro H."/>
            <person name="Tanguay P."/>
            <person name="Tuskan G.A."/>
            <person name="Henrissat B."/>
            <person name="Van de Peer Y."/>
            <person name="Rouze P."/>
            <person name="Ellis J.G."/>
            <person name="Dodds P.N."/>
            <person name="Schein J.E."/>
            <person name="Zhong S."/>
            <person name="Hamelin R.C."/>
            <person name="Grigoriev I.V."/>
            <person name="Szabo L.J."/>
            <person name="Martin F."/>
        </authorList>
    </citation>
    <scope>NUCLEOTIDE SEQUENCE [LARGE SCALE GENOMIC DNA]</scope>
    <source>
        <strain evidence="3">98AG31 / pathotype 3-4-7</strain>
    </source>
</reference>
<dbReference type="GeneID" id="18932261"/>
<dbReference type="RefSeq" id="XP_007418220.1">
    <property type="nucleotide sequence ID" value="XM_007418158.1"/>
</dbReference>
<dbReference type="KEGG" id="mlr:MELLADRAFT_73015"/>
<dbReference type="EMBL" id="GL883175">
    <property type="protein sequence ID" value="EGF98463.1"/>
    <property type="molecule type" value="Genomic_DNA"/>
</dbReference>
<protein>
    <submittedName>
        <fullName evidence="2">Uncharacterized protein</fullName>
    </submittedName>
</protein>
<accession>F4S211</accession>
<keyword evidence="3" id="KW-1185">Reference proteome</keyword>
<reference evidence="2" key="2">
    <citation type="submission" date="2011-04" db="EMBL/GenBank/DDBJ databases">
        <title>Obligate Biotrophy Features Unraveled by the Genomic Analysis of the Rust Fungi, Melampsora larici-populina and Puccinia graminis f. sp. tritici.</title>
        <authorList>
            <consortium name="US DOE Joint Genome Institute (JGI-PGF)"/>
            <person name="Duplessis S."/>
            <person name="Cuomo C."/>
            <person name="Lin Y.-C."/>
            <person name="Aerts A."/>
            <person name="Tisserant E."/>
            <person name="Veneault-Fourrey C."/>
            <person name="Joly D."/>
            <person name="Hacquard S."/>
            <person name="Amselem J."/>
            <person name="Cantarel B."/>
            <person name="Readman C."/>
            <person name="Coutinho P."/>
            <person name="Feau N."/>
            <person name="Field M."/>
            <person name="Frey P."/>
            <person name="Gelhaye E."/>
            <person name="Goldberg J."/>
            <person name="Grabherr M."/>
            <person name="Kodira C."/>
            <person name="Kohler A."/>
            <person name="Kues U."/>
            <person name="Lindquist E."/>
            <person name="Lucas S."/>
            <person name="Mago R."/>
            <person name="Mauceli E."/>
            <person name="Morin E."/>
            <person name="Murat C."/>
            <person name="Pangilinan J."/>
            <person name="Park R."/>
            <person name="Pearson M."/>
            <person name="Quesneville H."/>
            <person name="Rouhier N."/>
            <person name="Sakthikumar S."/>
            <person name="Salamov A."/>
            <person name="Schmutz J."/>
            <person name="Selles B."/>
            <person name="Shapiro H."/>
            <person name="Tangay P."/>
            <person name="Tuskan G."/>
            <person name="Henrissat B."/>
            <person name="Van de Peer Y."/>
            <person name="Rouze P."/>
            <person name="Schein J."/>
            <person name="Ellis J."/>
            <person name="Dodds P."/>
            <person name="Zhong S."/>
            <person name="Hamelin R."/>
            <person name="Grigoriev I."/>
            <person name="Szabo L."/>
            <person name="Martin F."/>
        </authorList>
    </citation>
    <scope>NUCLEOTIDE SEQUENCE</scope>
    <source>
        <strain evidence="2">98AG31</strain>
    </source>
</reference>
<evidence type="ECO:0000313" key="3">
    <source>
        <dbReference type="Proteomes" id="UP000001072"/>
    </source>
</evidence>
<evidence type="ECO:0000313" key="2">
    <source>
        <dbReference type="EMBL" id="EGG01343.1"/>
    </source>
</evidence>